<accession>A0ACC0W0Q6</accession>
<protein>
    <submittedName>
        <fullName evidence="1">Uncharacterized protein</fullName>
    </submittedName>
</protein>
<reference evidence="1 2" key="1">
    <citation type="journal article" date="2022" name="bioRxiv">
        <title>The genome of the oomycete Peronosclerospora sorghi, a cosmopolitan pathogen of maize and sorghum, is inflated with dispersed pseudogenes.</title>
        <authorList>
            <person name="Fletcher K."/>
            <person name="Martin F."/>
            <person name="Isakeit T."/>
            <person name="Cavanaugh K."/>
            <person name="Magill C."/>
            <person name="Michelmore R."/>
        </authorList>
    </citation>
    <scope>NUCLEOTIDE SEQUENCE [LARGE SCALE GENOMIC DNA]</scope>
    <source>
        <strain evidence="1">P6</strain>
    </source>
</reference>
<organism evidence="1 2">
    <name type="scientific">Peronosclerospora sorghi</name>
    <dbReference type="NCBI Taxonomy" id="230839"/>
    <lineage>
        <taxon>Eukaryota</taxon>
        <taxon>Sar</taxon>
        <taxon>Stramenopiles</taxon>
        <taxon>Oomycota</taxon>
        <taxon>Peronosporomycetes</taxon>
        <taxon>Peronosporales</taxon>
        <taxon>Peronosporaceae</taxon>
        <taxon>Peronosclerospora</taxon>
    </lineage>
</organism>
<sequence>MSEHEAATRRSNARTRTCTRPDKARQWTHDDGMVVRNFPRLHRGSWHRSRDEHVVRPLPPSRAPKAPAQPFHVGIELSQILTRTTARCRKTKIICAIGPASWSVEMLGKLLDAGMNVARLNFSHGDHAMHLQSLTNLRRAMAARPDCHCAVLLDTKGPEIRSGLLKGHVPVQLKVGGGRGAGRVRALLYMRNEWLLTWVGVAQAGQMLEITTDYAVEGDRTRIACTYAHLPTSVSIGSTILCDDGSLVMTVVECRANAILVQVENDHVLEEKKNINLPGRERSVVDRCSLWHYLCACGPVVLTFVGVSVKLGAAIQIPGITAKDEEDLRAFAIPHGVDIVSGSFVRSAANVRAIRQCLGEAGRRISVHAKIESLEALQKIDEIIAEADGIHVSRGDLGMELSPERVVLAQKMIIEKANRAGKPVVTSTQMLQSMTTNLVPSNAECTDVANAVLDGTDAVMLSAETAKGMYPQQAVATMARICVEAEQALDYAEVYRLHRAANRTHVSLCESVASSAVEISLDMNVPLIVSITETGRSTKLLAKYRPRANILAVTASTLSSRQLTGVSRGVTALVVEAMIGIEEVTLQAIAYAKKVGLIQCGELVILVHGLDDGVSSSTNGVKVIEVAKEGYSSPRSSFRSGMQVPFT</sequence>
<keyword evidence="2" id="KW-1185">Reference proteome</keyword>
<evidence type="ECO:0000313" key="2">
    <source>
        <dbReference type="Proteomes" id="UP001163321"/>
    </source>
</evidence>
<dbReference type="EMBL" id="CM047584">
    <property type="protein sequence ID" value="KAI9911698.1"/>
    <property type="molecule type" value="Genomic_DNA"/>
</dbReference>
<gene>
    <name evidence="1" type="ORF">PsorP6_009343</name>
</gene>
<name>A0ACC0W0Q6_9STRA</name>
<comment type="caution">
    <text evidence="1">The sequence shown here is derived from an EMBL/GenBank/DDBJ whole genome shotgun (WGS) entry which is preliminary data.</text>
</comment>
<dbReference type="Proteomes" id="UP001163321">
    <property type="component" value="Chromosome 5"/>
</dbReference>
<evidence type="ECO:0000313" key="1">
    <source>
        <dbReference type="EMBL" id="KAI9911698.1"/>
    </source>
</evidence>
<proteinExistence type="predicted"/>